<accession>A0A9X2G5T0</accession>
<gene>
    <name evidence="2" type="ORF">NJR55_12360</name>
</gene>
<reference evidence="2" key="1">
    <citation type="submission" date="2022-06" db="EMBL/GenBank/DDBJ databases">
        <title>Idiomarina rhizosphaerae M1R2S28.</title>
        <authorList>
            <person name="Sun J.-Q."/>
            <person name="Li L.-F."/>
        </authorList>
    </citation>
    <scope>NUCLEOTIDE SEQUENCE</scope>
    <source>
        <strain evidence="2">M1R2S28</strain>
    </source>
</reference>
<dbReference type="RefSeq" id="WP_253620228.1">
    <property type="nucleotide sequence ID" value="NZ_JAMZDE010000008.1"/>
</dbReference>
<keyword evidence="3" id="KW-1185">Reference proteome</keyword>
<name>A0A9X2G5T0_9GAMM</name>
<dbReference type="Proteomes" id="UP001139474">
    <property type="component" value="Unassembled WGS sequence"/>
</dbReference>
<evidence type="ECO:0000313" key="2">
    <source>
        <dbReference type="EMBL" id="MCP1340383.1"/>
    </source>
</evidence>
<evidence type="ECO:0000313" key="3">
    <source>
        <dbReference type="Proteomes" id="UP001139474"/>
    </source>
</evidence>
<dbReference type="SUPFAM" id="SSF47336">
    <property type="entry name" value="ACP-like"/>
    <property type="match status" value="1"/>
</dbReference>
<proteinExistence type="predicted"/>
<sequence length="72" mass="8462">MKIESLIEILENYTQHNVSPNKTIDDLELDSLDVVEFYNHLEEIIGKEIPDNLIRTDITINEIFEMSKKNEN</sequence>
<comment type="caution">
    <text evidence="2">The sequence shown here is derived from an EMBL/GenBank/DDBJ whole genome shotgun (WGS) entry which is preliminary data.</text>
</comment>
<evidence type="ECO:0000259" key="1">
    <source>
        <dbReference type="PROSITE" id="PS50075"/>
    </source>
</evidence>
<dbReference type="AlphaFoldDB" id="A0A9X2G5T0"/>
<organism evidence="2 3">
    <name type="scientific">Idiomarina rhizosphaerae</name>
    <dbReference type="NCBI Taxonomy" id="2961572"/>
    <lineage>
        <taxon>Bacteria</taxon>
        <taxon>Pseudomonadati</taxon>
        <taxon>Pseudomonadota</taxon>
        <taxon>Gammaproteobacteria</taxon>
        <taxon>Alteromonadales</taxon>
        <taxon>Idiomarinaceae</taxon>
        <taxon>Idiomarina</taxon>
    </lineage>
</organism>
<dbReference type="Gene3D" id="1.10.1200.10">
    <property type="entry name" value="ACP-like"/>
    <property type="match status" value="1"/>
</dbReference>
<protein>
    <submittedName>
        <fullName evidence="2">Acyl carrier protein</fullName>
    </submittedName>
</protein>
<dbReference type="PROSITE" id="PS50075">
    <property type="entry name" value="CARRIER"/>
    <property type="match status" value="1"/>
</dbReference>
<feature type="domain" description="Carrier" evidence="1">
    <location>
        <begin position="1"/>
        <end position="71"/>
    </location>
</feature>
<dbReference type="Pfam" id="PF00550">
    <property type="entry name" value="PP-binding"/>
    <property type="match status" value="1"/>
</dbReference>
<dbReference type="InterPro" id="IPR009081">
    <property type="entry name" value="PP-bd_ACP"/>
</dbReference>
<dbReference type="EMBL" id="JAMZDE010000008">
    <property type="protein sequence ID" value="MCP1340383.1"/>
    <property type="molecule type" value="Genomic_DNA"/>
</dbReference>
<dbReference type="InterPro" id="IPR036736">
    <property type="entry name" value="ACP-like_sf"/>
</dbReference>